<accession>A0A6N8HV97</accession>
<name>A0A6N8HV97_9FIRM</name>
<evidence type="ECO:0008006" key="3">
    <source>
        <dbReference type="Google" id="ProtNLM"/>
    </source>
</evidence>
<keyword evidence="2" id="KW-1185">Reference proteome</keyword>
<evidence type="ECO:0000313" key="1">
    <source>
        <dbReference type="EMBL" id="MVB09515.1"/>
    </source>
</evidence>
<comment type="caution">
    <text evidence="1">The sequence shown here is derived from an EMBL/GenBank/DDBJ whole genome shotgun (WGS) entry which is preliminary data.</text>
</comment>
<dbReference type="AlphaFoldDB" id="A0A6N8HV97"/>
<dbReference type="OrthoDB" id="9811478at2"/>
<dbReference type="InterPro" id="IPR024234">
    <property type="entry name" value="DUF3801"/>
</dbReference>
<proteinExistence type="predicted"/>
<protein>
    <recommendedName>
        <fullName evidence="3">PcfB family protein</fullName>
    </recommendedName>
</protein>
<dbReference type="EMBL" id="VWXL01000007">
    <property type="protein sequence ID" value="MVB09515.1"/>
    <property type="molecule type" value="Genomic_DNA"/>
</dbReference>
<reference evidence="1 2" key="1">
    <citation type="submission" date="2019-09" db="EMBL/GenBank/DDBJ databases">
        <title>Genome sequence of Clostridium sp. EA1.</title>
        <authorList>
            <person name="Poehlein A."/>
            <person name="Bengelsdorf F.R."/>
            <person name="Daniel R."/>
        </authorList>
    </citation>
    <scope>NUCLEOTIDE SEQUENCE [LARGE SCALE GENOMIC DNA]</scope>
    <source>
        <strain evidence="1 2">EA1</strain>
    </source>
</reference>
<evidence type="ECO:0000313" key="2">
    <source>
        <dbReference type="Proteomes" id="UP000469440"/>
    </source>
</evidence>
<dbReference type="RefSeq" id="WP_156989527.1">
    <property type="nucleotide sequence ID" value="NZ_VWXL01000007.1"/>
</dbReference>
<organism evidence="1 2">
    <name type="scientific">Caproicibacter fermentans</name>
    <dbReference type="NCBI Taxonomy" id="2576756"/>
    <lineage>
        <taxon>Bacteria</taxon>
        <taxon>Bacillati</taxon>
        <taxon>Bacillota</taxon>
        <taxon>Clostridia</taxon>
        <taxon>Eubacteriales</taxon>
        <taxon>Acutalibacteraceae</taxon>
        <taxon>Caproicibacter</taxon>
    </lineage>
</organism>
<dbReference type="Pfam" id="PF12687">
    <property type="entry name" value="DUF3801"/>
    <property type="match status" value="1"/>
</dbReference>
<gene>
    <name evidence="1" type="ORF">CAFE_01710</name>
</gene>
<dbReference type="Proteomes" id="UP000469440">
    <property type="component" value="Unassembled WGS sequence"/>
</dbReference>
<sequence>MQEEIENRSVTLIISGTKLTGRVLKTAIDKYLAHRKEKKNSKARAGPVVPNGKQTVKQLVGQNAGVSNIEITDSNIKSFDRVARKYGVDYAVKKDRSVSPPKYLVFFKARDADALTAAFTEFTAKTVNRAKRPSILSRLRQFKNLVKANTVDRVRHKEQERAR</sequence>